<dbReference type="InterPro" id="IPR024002">
    <property type="entry name" value="For/NO2_transpt_CS"/>
</dbReference>
<dbReference type="PANTHER" id="PTHR30520">
    <property type="entry name" value="FORMATE TRANSPORTER-RELATED"/>
    <property type="match status" value="1"/>
</dbReference>
<evidence type="ECO:0000256" key="3">
    <source>
        <dbReference type="ARBA" id="ARBA00022989"/>
    </source>
</evidence>
<dbReference type="Gene3D" id="1.20.1080.10">
    <property type="entry name" value="Glycerol uptake facilitator protein"/>
    <property type="match status" value="1"/>
</dbReference>
<sequence length="284" mass="29961">MVTFSPAQVCVKIGTAGKGKCNLPAFNMLVRAFLAGVYIAMGAALATVGSTGVAAVWGAGLGQFVTGALFPVGLIIVVLTGAELFTGDAMFAPMSLLQGQIGIGKLVYLWVVVYIGNLIGSVFMAFLVTYGPYTAWDAAGVATVTAFGTRAIAIGAAKVSYTGAMGILSVFFKGILCNWLVCLAIFLALAADEVISKIFAIWFPIMAFVASGFEHCVANMYFIPAAILTNGFTGNTVENLNWVGMWTNNIIWSTLGNIVGAVIFMAIVYYYCYKSEICALCEAK</sequence>
<feature type="transmembrane region" description="Helical" evidence="6">
    <location>
        <begin position="64"/>
        <end position="85"/>
    </location>
</feature>
<keyword evidence="3 6" id="KW-1133">Transmembrane helix</keyword>
<feature type="transmembrane region" description="Helical" evidence="6">
    <location>
        <begin position="106"/>
        <end position="128"/>
    </location>
</feature>
<feature type="transmembrane region" description="Helical" evidence="6">
    <location>
        <begin position="250"/>
        <end position="272"/>
    </location>
</feature>
<evidence type="ECO:0000256" key="2">
    <source>
        <dbReference type="ARBA" id="ARBA00022692"/>
    </source>
</evidence>
<feature type="transmembrane region" description="Helical" evidence="6">
    <location>
        <begin position="170"/>
        <end position="191"/>
    </location>
</feature>
<gene>
    <name evidence="7" type="ORF">ASJ83_05995</name>
</gene>
<evidence type="ECO:0000256" key="4">
    <source>
        <dbReference type="ARBA" id="ARBA00023136"/>
    </source>
</evidence>
<dbReference type="GO" id="GO:0015499">
    <property type="term" value="F:formate transmembrane transporter activity"/>
    <property type="evidence" value="ECO:0007669"/>
    <property type="project" value="TreeGrafter"/>
</dbReference>
<dbReference type="RefSeq" id="WP_095641981.1">
    <property type="nucleotide sequence ID" value="NZ_LMVO01000009.1"/>
</dbReference>
<dbReference type="Pfam" id="PF01226">
    <property type="entry name" value="Form_Nir_trans"/>
    <property type="match status" value="1"/>
</dbReference>
<keyword evidence="2 6" id="KW-0812">Transmembrane</keyword>
<dbReference type="PROSITE" id="PS01006">
    <property type="entry name" value="FORMATE_NITRITE_TP_2"/>
    <property type="match status" value="1"/>
</dbReference>
<comment type="similarity">
    <text evidence="5">Belongs to the FNT transporter (TC 1.A.16) family.</text>
</comment>
<comment type="subcellular location">
    <subcellularLocation>
        <location evidence="1">Membrane</location>
        <topology evidence="1">Multi-pass membrane protein</topology>
    </subcellularLocation>
</comment>
<evidence type="ECO:0000313" key="8">
    <source>
        <dbReference type="Proteomes" id="UP000243820"/>
    </source>
</evidence>
<dbReference type="AlphaFoldDB" id="A0AAX0Q8J9"/>
<evidence type="ECO:0000256" key="6">
    <source>
        <dbReference type="SAM" id="Phobius"/>
    </source>
</evidence>
<dbReference type="Proteomes" id="UP000243820">
    <property type="component" value="Unassembled WGS sequence"/>
</dbReference>
<dbReference type="EMBL" id="LMVO01000009">
    <property type="protein sequence ID" value="PAV09665.1"/>
    <property type="molecule type" value="Genomic_DNA"/>
</dbReference>
<comment type="caution">
    <text evidence="7">The sequence shown here is derived from an EMBL/GenBank/DDBJ whole genome shotgun (WGS) entry which is preliminary data.</text>
</comment>
<evidence type="ECO:0000256" key="5">
    <source>
        <dbReference type="ARBA" id="ARBA00049660"/>
    </source>
</evidence>
<dbReference type="GO" id="GO:0005886">
    <property type="term" value="C:plasma membrane"/>
    <property type="evidence" value="ECO:0007669"/>
    <property type="project" value="TreeGrafter"/>
</dbReference>
<feature type="transmembrane region" description="Helical" evidence="6">
    <location>
        <begin position="198"/>
        <end position="223"/>
    </location>
</feature>
<dbReference type="InterPro" id="IPR000292">
    <property type="entry name" value="For/NO2_transpt"/>
</dbReference>
<dbReference type="PANTHER" id="PTHR30520:SF6">
    <property type="entry name" value="FORMATE_NITRATE FAMILY TRANSPORTER (EUROFUNG)"/>
    <property type="match status" value="1"/>
</dbReference>
<dbReference type="PROSITE" id="PS01005">
    <property type="entry name" value="FORMATE_NITRITE_TP_1"/>
    <property type="match status" value="1"/>
</dbReference>
<organism evidence="7 8">
    <name type="scientific">Methanocorpusculum parvum</name>
    <dbReference type="NCBI Taxonomy" id="2193"/>
    <lineage>
        <taxon>Archaea</taxon>
        <taxon>Methanobacteriati</taxon>
        <taxon>Methanobacteriota</taxon>
        <taxon>Stenosarchaea group</taxon>
        <taxon>Methanomicrobia</taxon>
        <taxon>Methanomicrobiales</taxon>
        <taxon>Methanocorpusculaceae</taxon>
        <taxon>Methanocorpusculum</taxon>
    </lineage>
</organism>
<reference evidence="7 8" key="1">
    <citation type="journal article" date="2017" name="BMC Genomics">
        <title>Genomic analysis of methanogenic archaea reveals a shift towards energy conservation.</title>
        <authorList>
            <person name="Gilmore S.P."/>
            <person name="Henske J.K."/>
            <person name="Sexton J.A."/>
            <person name="Solomon K.V."/>
            <person name="Seppala S."/>
            <person name="Yoo J.I."/>
            <person name="Huyett L.M."/>
            <person name="Pressman A."/>
            <person name="Cogan J.Z."/>
            <person name="Kivenson V."/>
            <person name="Peng X."/>
            <person name="Tan Y."/>
            <person name="Valentine D.L."/>
            <person name="O'Malley M.A."/>
        </authorList>
    </citation>
    <scope>NUCLEOTIDE SEQUENCE [LARGE SCALE GENOMIC DNA]</scope>
    <source>
        <strain evidence="7 8">XII</strain>
    </source>
</reference>
<keyword evidence="4 6" id="KW-0472">Membrane</keyword>
<proteinExistence type="inferred from homology"/>
<protein>
    <submittedName>
        <fullName evidence="7">Formate transporter</fullName>
    </submittedName>
</protein>
<evidence type="ECO:0000313" key="7">
    <source>
        <dbReference type="EMBL" id="PAV09665.1"/>
    </source>
</evidence>
<keyword evidence="8" id="KW-1185">Reference proteome</keyword>
<evidence type="ECO:0000256" key="1">
    <source>
        <dbReference type="ARBA" id="ARBA00004141"/>
    </source>
</evidence>
<accession>A0AAX0Q8J9</accession>
<feature type="transmembrane region" description="Helical" evidence="6">
    <location>
        <begin position="32"/>
        <end position="58"/>
    </location>
</feature>
<dbReference type="InterPro" id="IPR023271">
    <property type="entry name" value="Aquaporin-like"/>
</dbReference>
<name>A0AAX0Q8J9_9EURY</name>